<organism evidence="2 3">
    <name type="scientific">Rhodopseudomonas palustris</name>
    <dbReference type="NCBI Taxonomy" id="1076"/>
    <lineage>
        <taxon>Bacteria</taxon>
        <taxon>Pseudomonadati</taxon>
        <taxon>Pseudomonadota</taxon>
        <taxon>Alphaproteobacteria</taxon>
        <taxon>Hyphomicrobiales</taxon>
        <taxon>Nitrobacteraceae</taxon>
        <taxon>Rhodopseudomonas</taxon>
    </lineage>
</organism>
<evidence type="ECO:0000313" key="2">
    <source>
        <dbReference type="EMBL" id="PZA11213.1"/>
    </source>
</evidence>
<reference evidence="2 3" key="1">
    <citation type="submission" date="2018-06" db="EMBL/GenBank/DDBJ databases">
        <title>Draft Whole-Genome Sequence of the purple photosynthetic bacterium Rhodospeudomonas palustris XCP.</title>
        <authorList>
            <person name="Rayyan A."/>
            <person name="Meyer T.E."/>
            <person name="Kyndt J.A."/>
        </authorList>
    </citation>
    <scope>NUCLEOTIDE SEQUENCE [LARGE SCALE GENOMIC DNA]</scope>
    <source>
        <strain evidence="2 3">XCP</strain>
    </source>
</reference>
<gene>
    <name evidence="2" type="ORF">DNX69_18080</name>
</gene>
<dbReference type="OrthoDB" id="8297311at2"/>
<dbReference type="InterPro" id="IPR002145">
    <property type="entry name" value="CopG"/>
</dbReference>
<dbReference type="Proteomes" id="UP000248134">
    <property type="component" value="Unassembled WGS sequence"/>
</dbReference>
<comment type="caution">
    <text evidence="2">The sequence shown here is derived from an EMBL/GenBank/DDBJ whole genome shotgun (WGS) entry which is preliminary data.</text>
</comment>
<dbReference type="RefSeq" id="WP_110787301.1">
    <property type="nucleotide sequence ID" value="NZ_QKQS01000023.1"/>
</dbReference>
<dbReference type="Pfam" id="PF01402">
    <property type="entry name" value="RHH_1"/>
    <property type="match status" value="1"/>
</dbReference>
<evidence type="ECO:0000259" key="1">
    <source>
        <dbReference type="Pfam" id="PF01402"/>
    </source>
</evidence>
<proteinExistence type="predicted"/>
<sequence>MSKAPLSDPLTIRLPMDVLDDIEKIAAASDRKRSWVIVRALKAYLAGEGSDILAIIKGREQIAAGGAHDMDDVIREIEAIVNSKAA</sequence>
<dbReference type="EMBL" id="QKQS01000023">
    <property type="protein sequence ID" value="PZA11213.1"/>
    <property type="molecule type" value="Genomic_DNA"/>
</dbReference>
<dbReference type="SUPFAM" id="SSF47598">
    <property type="entry name" value="Ribbon-helix-helix"/>
    <property type="match status" value="1"/>
</dbReference>
<feature type="domain" description="Ribbon-helix-helix protein CopG" evidence="1">
    <location>
        <begin position="10"/>
        <end position="46"/>
    </location>
</feature>
<protein>
    <submittedName>
        <fullName evidence="2">CopG family transcriptional regulator</fullName>
    </submittedName>
</protein>
<evidence type="ECO:0000313" key="3">
    <source>
        <dbReference type="Proteomes" id="UP000248134"/>
    </source>
</evidence>
<dbReference type="InterPro" id="IPR010985">
    <property type="entry name" value="Ribbon_hlx_hlx"/>
</dbReference>
<name>A0A323UGH2_RHOPL</name>
<dbReference type="AlphaFoldDB" id="A0A323UGH2"/>
<dbReference type="GO" id="GO:0006355">
    <property type="term" value="P:regulation of DNA-templated transcription"/>
    <property type="evidence" value="ECO:0007669"/>
    <property type="project" value="InterPro"/>
</dbReference>
<accession>A0A323UGH2</accession>